<gene>
    <name evidence="4" type="ORF">MJB10_08695</name>
</gene>
<keyword evidence="3" id="KW-0732">Signal</keyword>
<organism evidence="4 5">
    <name type="scientific">Paenibacillus roseopurpureus</name>
    <dbReference type="NCBI Taxonomy" id="2918901"/>
    <lineage>
        <taxon>Bacteria</taxon>
        <taxon>Bacillati</taxon>
        <taxon>Bacillota</taxon>
        <taxon>Bacilli</taxon>
        <taxon>Bacillales</taxon>
        <taxon>Paenibacillaceae</taxon>
        <taxon>Paenibacillus</taxon>
    </lineage>
</organism>
<dbReference type="GO" id="GO:1901982">
    <property type="term" value="F:maltose binding"/>
    <property type="evidence" value="ECO:0007669"/>
    <property type="project" value="TreeGrafter"/>
</dbReference>
<dbReference type="GO" id="GO:0015768">
    <property type="term" value="P:maltose transport"/>
    <property type="evidence" value="ECO:0007669"/>
    <property type="project" value="TreeGrafter"/>
</dbReference>
<dbReference type="RefSeq" id="WP_314803568.1">
    <property type="nucleotide sequence ID" value="NZ_CP130319.1"/>
</dbReference>
<name>A0AA96LRZ9_9BACL</name>
<dbReference type="Proteomes" id="UP001304650">
    <property type="component" value="Chromosome"/>
</dbReference>
<comment type="similarity">
    <text evidence="1">Belongs to the bacterial solute-binding protein 1 family.</text>
</comment>
<proteinExistence type="inferred from homology"/>
<keyword evidence="2" id="KW-0813">Transport</keyword>
<dbReference type="KEGG" id="proo:MJB10_08695"/>
<evidence type="ECO:0000256" key="1">
    <source>
        <dbReference type="ARBA" id="ARBA00008520"/>
    </source>
</evidence>
<dbReference type="GO" id="GO:0055052">
    <property type="term" value="C:ATP-binding cassette (ABC) transporter complex, substrate-binding subunit-containing"/>
    <property type="evidence" value="ECO:0007669"/>
    <property type="project" value="TreeGrafter"/>
</dbReference>
<reference evidence="4" key="1">
    <citation type="submission" date="2022-02" db="EMBL/GenBank/DDBJ databases">
        <title>Paenibacillus sp. MBLB1832 Whole Genome Shotgun Sequencing.</title>
        <authorList>
            <person name="Hwang C.Y."/>
            <person name="Cho E.-S."/>
            <person name="Seo M.-J."/>
        </authorList>
    </citation>
    <scope>NUCLEOTIDE SEQUENCE</scope>
    <source>
        <strain evidence="4">MBLB1832</strain>
    </source>
</reference>
<dbReference type="GO" id="GO:0042956">
    <property type="term" value="P:maltodextrin transmembrane transport"/>
    <property type="evidence" value="ECO:0007669"/>
    <property type="project" value="TreeGrafter"/>
</dbReference>
<protein>
    <submittedName>
        <fullName evidence="4">Extracellular solute-binding protein</fullName>
    </submittedName>
</protein>
<dbReference type="EMBL" id="CP130319">
    <property type="protein sequence ID" value="WNR46156.1"/>
    <property type="molecule type" value="Genomic_DNA"/>
</dbReference>
<sequence length="480" mass="54653">MKQKKWFFVAGILLIASLMIAGVQLFRSTIATRTLAVQPESERSKEVITFSFTSFGSDAEMKKLIDRYNQSNPDQSFVQMLTIPRENYTRTLNMLMTSGEGPDLFAVQSDWITTYMYKNWFKDLTDYISKAVEVDYSNWALDYGSFNGRKYAIPYGLSTVRLGYNKELFRLAGLDENRPPKTLADLKSMATIISQKQVGNQKYGFVWPLAEDWYGFMQSMEIPLTYSGVSVFNFKAGRFDASGYEPWMETMLEMNKNGSMFPGNLTMKYDTALTQFAKGNVGMMLLSSSDVYRLENELNLNVDWGVTMPPAMDEQKASSGALMLVPEPVIGINSATKHSTAAIHFWQYLHSERVIKELYQKGALIPVSSRIRQDYPSELVLTKSKFRNFQPTDAESFYPKKPILLDSTITPTVFNQDHFGWNNRLKAYREIASGTASVHDTLQSETQRLNLMLQGAIQMGSISIQGYMQESFDMKHPLQE</sequence>
<evidence type="ECO:0000256" key="2">
    <source>
        <dbReference type="ARBA" id="ARBA00022448"/>
    </source>
</evidence>
<dbReference type="Pfam" id="PF13416">
    <property type="entry name" value="SBP_bac_8"/>
    <property type="match status" value="1"/>
</dbReference>
<evidence type="ECO:0000313" key="5">
    <source>
        <dbReference type="Proteomes" id="UP001304650"/>
    </source>
</evidence>
<accession>A0AA96LRZ9</accession>
<evidence type="ECO:0000256" key="3">
    <source>
        <dbReference type="ARBA" id="ARBA00022729"/>
    </source>
</evidence>
<dbReference type="SUPFAM" id="SSF53850">
    <property type="entry name" value="Periplasmic binding protein-like II"/>
    <property type="match status" value="1"/>
</dbReference>
<keyword evidence="5" id="KW-1185">Reference proteome</keyword>
<evidence type="ECO:0000313" key="4">
    <source>
        <dbReference type="EMBL" id="WNR46156.1"/>
    </source>
</evidence>
<dbReference type="AlphaFoldDB" id="A0AA96LRZ9"/>
<dbReference type="InterPro" id="IPR006059">
    <property type="entry name" value="SBP"/>
</dbReference>
<dbReference type="PANTHER" id="PTHR30061:SF50">
    <property type="entry name" value="MALTOSE_MALTODEXTRIN-BINDING PERIPLASMIC PROTEIN"/>
    <property type="match status" value="1"/>
</dbReference>
<dbReference type="Gene3D" id="3.40.190.10">
    <property type="entry name" value="Periplasmic binding protein-like II"/>
    <property type="match status" value="1"/>
</dbReference>
<dbReference type="PANTHER" id="PTHR30061">
    <property type="entry name" value="MALTOSE-BINDING PERIPLASMIC PROTEIN"/>
    <property type="match status" value="1"/>
</dbReference>